<gene>
    <name evidence="1" type="ORF">BRPE64_DCDS06010</name>
</gene>
<keyword evidence="1" id="KW-0614">Plasmid</keyword>
<sequence length="678" mass="72408">MSADAALLSGVLGPVVTQSRSLRCGCWLLSYRPTGSSQVVYDGTLRVECHRAGRTASGDLYQRNVRIFPLPPAFSDQGDNALAPVRPLLSNAPKPANGIPVLPRSRYRYYIRVTSMPELIYRGNAFTLGFELWRYTAPNAWALESTLSARMVHMAAPTGYPSASDYAEGDVKNAQGTVTGRLKMGWLSSSFRKCTVEIDTVNGSEQPTTSGAGHTWQTVMDTLGWQVNLRLSDTNVTEPSGASWSDAEMHAAMLAYREATNLDNEWRYHILAVKNIDSTPRGIMYDVAGTDSNNVPREGIGIASHWTIDPGWGTVSGMRFGTASAPYFRTAIHEIGHAMGLVHNFADHGYMCTSDVIAQAGTATNPFPANIQWSYHPDNLKQLRHYPDPFVRPGAVAFGGASSTSPAITPTDLETEVEGLALEVTPLLGEVPIGAPVRVDIALVNQGSVPLRVPADLSIKGEFVCGEVVDPAGSARSFRTVVRCIEDHAFTLLDPGESIRNSMTLMRGAEGALFPMPGVHGIEVEVHWDTEELIAHVAGYATVMVTGAMDAQHAAAAHAVLATPDAHLVLAIGGDHLTDGIAAIHQALACSVLAPHFAVIEAKRVGRRFGSRKPDVKAAAAMIDEDSVMSGAEVGKLAEIAGSDTKANAATKGLSKVLKSKARSMTLSSTASKAVDEL</sequence>
<reference evidence="1 2" key="2">
    <citation type="journal article" date="2018" name="Int. J. Syst. Evol. Microbiol.">
        <title>Burkholderia insecticola sp. nov., a gut symbiotic bacterium of the bean bug Riptortus pedestris.</title>
        <authorList>
            <person name="Takeshita K."/>
            <person name="Tamaki H."/>
            <person name="Ohbayashi T."/>
            <person name="Meng X.-Y."/>
            <person name="Sone T."/>
            <person name="Mitani Y."/>
            <person name="Peeters C."/>
            <person name="Kikuchi Y."/>
            <person name="Vandamme P."/>
        </authorList>
    </citation>
    <scope>NUCLEOTIDE SEQUENCE [LARGE SCALE GENOMIC DNA]</scope>
    <source>
        <strain evidence="1">RPE64</strain>
        <plasmid evidence="1 2">p1</plasmid>
    </source>
</reference>
<dbReference type="GO" id="GO:0008237">
    <property type="term" value="F:metallopeptidase activity"/>
    <property type="evidence" value="ECO:0007669"/>
    <property type="project" value="InterPro"/>
</dbReference>
<dbReference type="PATRIC" id="fig|758793.3.peg.5744"/>
<name>R4X4R6_9BURK</name>
<geneLocation type="plasmid" evidence="1 2">
    <name>p1</name>
</geneLocation>
<proteinExistence type="predicted"/>
<dbReference type="Proteomes" id="UP000013966">
    <property type="component" value="Plasmid p1"/>
</dbReference>
<protein>
    <submittedName>
        <fullName evidence="1">Uncharacterized protein</fullName>
    </submittedName>
</protein>
<organism evidence="1 2">
    <name type="scientific">Caballeronia insecticola</name>
    <dbReference type="NCBI Taxonomy" id="758793"/>
    <lineage>
        <taxon>Bacteria</taxon>
        <taxon>Pseudomonadati</taxon>
        <taxon>Pseudomonadota</taxon>
        <taxon>Betaproteobacteria</taxon>
        <taxon>Burkholderiales</taxon>
        <taxon>Burkholderiaceae</taxon>
        <taxon>Caballeronia</taxon>
    </lineage>
</organism>
<dbReference type="EMBL" id="AP013061">
    <property type="protein sequence ID" value="BAN27537.1"/>
    <property type="molecule type" value="Genomic_DNA"/>
</dbReference>
<evidence type="ECO:0000313" key="1">
    <source>
        <dbReference type="EMBL" id="BAN27537.1"/>
    </source>
</evidence>
<evidence type="ECO:0000313" key="2">
    <source>
        <dbReference type="Proteomes" id="UP000013966"/>
    </source>
</evidence>
<dbReference type="KEGG" id="buo:BRPE64_DCDS06010"/>
<dbReference type="SUPFAM" id="SSF55486">
    <property type="entry name" value="Metalloproteases ('zincins'), catalytic domain"/>
    <property type="match status" value="1"/>
</dbReference>
<keyword evidence="2" id="KW-1185">Reference proteome</keyword>
<dbReference type="HOGENOM" id="CLU_025788_0_0_4"/>
<dbReference type="Gene3D" id="3.40.390.10">
    <property type="entry name" value="Collagenase (Catalytic Domain)"/>
    <property type="match status" value="1"/>
</dbReference>
<dbReference type="InterPro" id="IPR024079">
    <property type="entry name" value="MetalloPept_cat_dom_sf"/>
</dbReference>
<dbReference type="AlphaFoldDB" id="R4X4R6"/>
<reference evidence="1 2" key="1">
    <citation type="journal article" date="2013" name="Genome Announc.">
        <title>Complete Genome Sequence of Burkholderia sp. Strain RPE64, Bacterial Symbiont of the Bean Bug Riptortus pedestris.</title>
        <authorList>
            <person name="Shibata T.F."/>
            <person name="Maeda T."/>
            <person name="Nikoh N."/>
            <person name="Yamaguchi K."/>
            <person name="Oshima K."/>
            <person name="Hattori M."/>
            <person name="Nishiyama T."/>
            <person name="Hasebe M."/>
            <person name="Fukatsu T."/>
            <person name="Kikuchi Y."/>
            <person name="Shigenobu S."/>
        </authorList>
    </citation>
    <scope>NUCLEOTIDE SEQUENCE [LARGE SCALE GENOMIC DNA]</scope>
    <source>
        <plasmid evidence="1 2">p1</plasmid>
    </source>
</reference>
<accession>R4X4R6</accession>